<accession>A0A059G3D3</accession>
<dbReference type="PATRIC" id="fig|1280953.3.peg.3292"/>
<dbReference type="AlphaFoldDB" id="A0A059G3D3"/>
<dbReference type="InterPro" id="IPR002818">
    <property type="entry name" value="DJ-1/PfpI"/>
</dbReference>
<name>A0A059G3D3_9PROT</name>
<dbReference type="PANTHER" id="PTHR43130:SF2">
    <property type="entry name" value="DJ-1_PFPI DOMAIN-CONTAINING PROTEIN"/>
    <property type="match status" value="1"/>
</dbReference>
<dbReference type="InterPro" id="IPR052158">
    <property type="entry name" value="INH-QAR"/>
</dbReference>
<dbReference type="Pfam" id="PF01965">
    <property type="entry name" value="DJ-1_PfpI"/>
    <property type="match status" value="1"/>
</dbReference>
<comment type="caution">
    <text evidence="2">The sequence shown here is derived from an EMBL/GenBank/DDBJ whole genome shotgun (WGS) entry which is preliminary data.</text>
</comment>
<evidence type="ECO:0000313" key="3">
    <source>
        <dbReference type="Proteomes" id="UP000024942"/>
    </source>
</evidence>
<dbReference type="InterPro" id="IPR029062">
    <property type="entry name" value="Class_I_gatase-like"/>
</dbReference>
<sequence length="234" mass="24895">MSQPFTTVFAIYDNMTHLDFTGPHQVLCRLPNASTMIASRDGGEVTAEGNLVIGRTKKLSDIEHCDLLCVPGGMTATQVALDEAFVSEVRRLGLGARYVTSVCTGSLILGAAGLLQGKRAACHWAWRELLPEFGAIVDEARVVRDGNTITGGGVTAGIDFALTMVAEITGEAYAKALTLGYEYAPSPPFPGGRPELAEAETLSAYSAHMGKLMDQRRAEAHEAGQRMLAQAGRP</sequence>
<keyword evidence="3" id="KW-1185">Reference proteome</keyword>
<dbReference type="EMBL" id="ARYL01000032">
    <property type="protein sequence ID" value="KDA01249.1"/>
    <property type="molecule type" value="Genomic_DNA"/>
</dbReference>
<dbReference type="SUPFAM" id="SSF52317">
    <property type="entry name" value="Class I glutamine amidotransferase-like"/>
    <property type="match status" value="1"/>
</dbReference>
<dbReference type="GO" id="GO:0006355">
    <property type="term" value="P:regulation of DNA-templated transcription"/>
    <property type="evidence" value="ECO:0007669"/>
    <property type="project" value="TreeGrafter"/>
</dbReference>
<feature type="domain" description="DJ-1/PfpI" evidence="1">
    <location>
        <begin position="8"/>
        <end position="166"/>
    </location>
</feature>
<proteinExistence type="predicted"/>
<dbReference type="RefSeq" id="WP_035540583.1">
    <property type="nucleotide sequence ID" value="NZ_ARYL01000032.1"/>
</dbReference>
<dbReference type="CDD" id="cd03139">
    <property type="entry name" value="GATase1_PfpI_2"/>
    <property type="match status" value="1"/>
</dbReference>
<dbReference type="Proteomes" id="UP000024942">
    <property type="component" value="Unassembled WGS sequence"/>
</dbReference>
<dbReference type="OrthoDB" id="186587at2"/>
<gene>
    <name evidence="2" type="ORF">HOC_16426</name>
</gene>
<dbReference type="Gene3D" id="3.40.50.880">
    <property type="match status" value="1"/>
</dbReference>
<organism evidence="2 3">
    <name type="scientific">Hyphomonas oceanitis SCH89</name>
    <dbReference type="NCBI Taxonomy" id="1280953"/>
    <lineage>
        <taxon>Bacteria</taxon>
        <taxon>Pseudomonadati</taxon>
        <taxon>Pseudomonadota</taxon>
        <taxon>Alphaproteobacteria</taxon>
        <taxon>Hyphomonadales</taxon>
        <taxon>Hyphomonadaceae</taxon>
        <taxon>Hyphomonas</taxon>
    </lineage>
</organism>
<reference evidence="2 3" key="1">
    <citation type="journal article" date="2014" name="Antonie Van Leeuwenhoek">
        <title>Hyphomonas beringensis sp. nov. and Hyphomonas chukchiensis sp. nov., isolated from surface seawater of the Bering Sea and Chukchi Sea.</title>
        <authorList>
            <person name="Li C."/>
            <person name="Lai Q."/>
            <person name="Li G."/>
            <person name="Dong C."/>
            <person name="Wang J."/>
            <person name="Liao Y."/>
            <person name="Shao Z."/>
        </authorList>
    </citation>
    <scope>NUCLEOTIDE SEQUENCE [LARGE SCALE GENOMIC DNA]</scope>
    <source>
        <strain evidence="2 3">SCH89</strain>
    </source>
</reference>
<dbReference type="STRING" id="1280953.HOC_16426"/>
<dbReference type="eggNOG" id="COG0693">
    <property type="taxonomic scope" value="Bacteria"/>
</dbReference>
<dbReference type="PANTHER" id="PTHR43130">
    <property type="entry name" value="ARAC-FAMILY TRANSCRIPTIONAL REGULATOR"/>
    <property type="match status" value="1"/>
</dbReference>
<evidence type="ECO:0000259" key="1">
    <source>
        <dbReference type="Pfam" id="PF01965"/>
    </source>
</evidence>
<evidence type="ECO:0000313" key="2">
    <source>
        <dbReference type="EMBL" id="KDA01249.1"/>
    </source>
</evidence>
<protein>
    <submittedName>
        <fullName evidence="2">Putative isonitrile hydratase</fullName>
    </submittedName>
</protein>